<proteinExistence type="predicted"/>
<reference evidence="3 4" key="1">
    <citation type="submission" date="2019-09" db="EMBL/GenBank/DDBJ databases">
        <title>Genome Sequence of Larkinella sp MA1.</title>
        <authorList>
            <person name="Srinivasan S."/>
        </authorList>
    </citation>
    <scope>NUCLEOTIDE SEQUENCE [LARGE SCALE GENOMIC DNA]</scope>
    <source>
        <strain evidence="3 4">MA1</strain>
    </source>
</reference>
<evidence type="ECO:0000313" key="4">
    <source>
        <dbReference type="Proteomes" id="UP000326344"/>
    </source>
</evidence>
<dbReference type="GO" id="GO:0050126">
    <property type="term" value="F:N-carbamoylputrescine amidase activity"/>
    <property type="evidence" value="ECO:0007669"/>
    <property type="project" value="TreeGrafter"/>
</dbReference>
<accession>A0A5N1JLM8</accession>
<evidence type="ECO:0000313" key="3">
    <source>
        <dbReference type="EMBL" id="KAA9354596.1"/>
    </source>
</evidence>
<dbReference type="PANTHER" id="PTHR43674:SF2">
    <property type="entry name" value="BETA-UREIDOPROPIONASE"/>
    <property type="match status" value="1"/>
</dbReference>
<dbReference type="Gene3D" id="3.60.110.10">
    <property type="entry name" value="Carbon-nitrogen hydrolase"/>
    <property type="match status" value="1"/>
</dbReference>
<dbReference type="RefSeq" id="WP_150875922.1">
    <property type="nucleotide sequence ID" value="NZ_VTWS01000002.1"/>
</dbReference>
<name>A0A5N1JLM8_9BACT</name>
<dbReference type="Proteomes" id="UP000326344">
    <property type="component" value="Unassembled WGS sequence"/>
</dbReference>
<dbReference type="PANTHER" id="PTHR43674">
    <property type="entry name" value="NITRILASE C965.09-RELATED"/>
    <property type="match status" value="1"/>
</dbReference>
<evidence type="ECO:0000259" key="2">
    <source>
        <dbReference type="PROSITE" id="PS50263"/>
    </source>
</evidence>
<dbReference type="GO" id="GO:0033388">
    <property type="term" value="P:putrescine biosynthetic process from arginine"/>
    <property type="evidence" value="ECO:0007669"/>
    <property type="project" value="TreeGrafter"/>
</dbReference>
<evidence type="ECO:0000256" key="1">
    <source>
        <dbReference type="ARBA" id="ARBA00022801"/>
    </source>
</evidence>
<dbReference type="CDD" id="cd07197">
    <property type="entry name" value="nitrilase"/>
    <property type="match status" value="1"/>
</dbReference>
<dbReference type="Pfam" id="PF00795">
    <property type="entry name" value="CN_hydrolase"/>
    <property type="match status" value="1"/>
</dbReference>
<comment type="caution">
    <text evidence="3">The sequence shown here is derived from an EMBL/GenBank/DDBJ whole genome shotgun (WGS) entry which is preliminary data.</text>
</comment>
<feature type="domain" description="CN hydrolase" evidence="2">
    <location>
        <begin position="1"/>
        <end position="234"/>
    </location>
</feature>
<dbReference type="AlphaFoldDB" id="A0A5N1JLM8"/>
<gene>
    <name evidence="3" type="ORF">F0P93_08290</name>
</gene>
<organism evidence="3 4">
    <name type="scientific">Larkinella humicola</name>
    <dbReference type="NCBI Taxonomy" id="2607654"/>
    <lineage>
        <taxon>Bacteria</taxon>
        <taxon>Pseudomonadati</taxon>
        <taxon>Bacteroidota</taxon>
        <taxon>Cytophagia</taxon>
        <taxon>Cytophagales</taxon>
        <taxon>Spirosomataceae</taxon>
        <taxon>Larkinella</taxon>
    </lineage>
</organism>
<dbReference type="PROSITE" id="PS50263">
    <property type="entry name" value="CN_HYDROLASE"/>
    <property type="match status" value="1"/>
</dbReference>
<dbReference type="InterPro" id="IPR003010">
    <property type="entry name" value="C-N_Hydrolase"/>
</dbReference>
<dbReference type="InterPro" id="IPR036526">
    <property type="entry name" value="C-N_Hydrolase_sf"/>
</dbReference>
<sequence length="238" mass="25868">MKIGVAQTRPVKGDIAHNIANHQTLIDLAVSDGADLLIFPELSLTGYEPELAADLATTPDDSRFDVFQTRSDAHRITIGVGVPIRSEEGIWISLLIFQPHQPRHLYSKKYLHEDEEPFFVSGQSTLCFLGDKANIALAICYELSVPEHSGKAFQNGATVYLASVAKSAPGMEKASETLSAIARTNAMTVFVSNCVGYCDNFESAGRSAIWNTKGELIRQLNDVDEGILIIDLETGTGL</sequence>
<keyword evidence="1 3" id="KW-0378">Hydrolase</keyword>
<protein>
    <submittedName>
        <fullName evidence="3">Carbon-nitrogen hydrolase family protein</fullName>
    </submittedName>
</protein>
<dbReference type="InterPro" id="IPR050345">
    <property type="entry name" value="Aliph_Amidase/BUP"/>
</dbReference>
<dbReference type="EMBL" id="VTWS01000002">
    <property type="protein sequence ID" value="KAA9354596.1"/>
    <property type="molecule type" value="Genomic_DNA"/>
</dbReference>
<dbReference type="SUPFAM" id="SSF56317">
    <property type="entry name" value="Carbon-nitrogen hydrolase"/>
    <property type="match status" value="1"/>
</dbReference>
<keyword evidence="4" id="KW-1185">Reference proteome</keyword>